<evidence type="ECO:0000256" key="10">
    <source>
        <dbReference type="ARBA" id="ARBA00041275"/>
    </source>
</evidence>
<keyword evidence="14" id="KW-1185">Reference proteome</keyword>
<evidence type="ECO:0000256" key="9">
    <source>
        <dbReference type="ARBA" id="ARBA00040968"/>
    </source>
</evidence>
<evidence type="ECO:0000256" key="11">
    <source>
        <dbReference type="PIRSR" id="PIRSR602129-50"/>
    </source>
</evidence>
<dbReference type="PANTHER" id="PTHR11999:SF167">
    <property type="entry name" value="AROMATIC-L-AMINO-ACID DECARBOXYLASE"/>
    <property type="match status" value="1"/>
</dbReference>
<evidence type="ECO:0000259" key="12">
    <source>
        <dbReference type="Pfam" id="PF01593"/>
    </source>
</evidence>
<dbReference type="Pfam" id="PF00282">
    <property type="entry name" value="Pyridoxal_deC"/>
    <property type="match status" value="1"/>
</dbReference>
<keyword evidence="7" id="KW-0456">Lyase</keyword>
<evidence type="ECO:0000256" key="3">
    <source>
        <dbReference type="ARBA" id="ARBA00011738"/>
    </source>
</evidence>
<dbReference type="CDD" id="cd06450">
    <property type="entry name" value="DOPA_deC_like"/>
    <property type="match status" value="1"/>
</dbReference>
<evidence type="ECO:0000256" key="8">
    <source>
        <dbReference type="ARBA" id="ARBA00038886"/>
    </source>
</evidence>
<dbReference type="PROSITE" id="PS00392">
    <property type="entry name" value="DDC_GAD_HDC_YDC"/>
    <property type="match status" value="1"/>
</dbReference>
<evidence type="ECO:0000256" key="6">
    <source>
        <dbReference type="ARBA" id="ARBA00022898"/>
    </source>
</evidence>
<evidence type="ECO:0000256" key="2">
    <source>
        <dbReference type="ARBA" id="ARBA00009533"/>
    </source>
</evidence>
<reference evidence="13" key="2">
    <citation type="submission" date="2020-12" db="EMBL/GenBank/DDBJ databases">
        <authorList>
            <person name="Kanost M."/>
        </authorList>
    </citation>
    <scope>NUCLEOTIDE SEQUENCE</scope>
</reference>
<dbReference type="Pfam" id="PF01593">
    <property type="entry name" value="Amino_oxidase"/>
    <property type="match status" value="1"/>
</dbReference>
<dbReference type="GO" id="GO:0005737">
    <property type="term" value="C:cytoplasm"/>
    <property type="evidence" value="ECO:0007669"/>
    <property type="project" value="TreeGrafter"/>
</dbReference>
<feature type="modified residue" description="N6-(pyridoxal phosphate)lysine" evidence="11">
    <location>
        <position position="186"/>
    </location>
</feature>
<comment type="caution">
    <text evidence="13">The sequence shown here is derived from an EMBL/GenBank/DDBJ whole genome shotgun (WGS) entry which is preliminary data.</text>
</comment>
<comment type="similarity">
    <text evidence="2">Belongs to the group II decarboxylase family.</text>
</comment>
<evidence type="ECO:0000256" key="4">
    <source>
        <dbReference type="ARBA" id="ARBA00022584"/>
    </source>
</evidence>
<dbReference type="FunFam" id="3.40.640.10:FF:000025">
    <property type="entry name" value="Histidine decarboxylase"/>
    <property type="match status" value="1"/>
</dbReference>
<organism evidence="13 14">
    <name type="scientific">Manduca sexta</name>
    <name type="common">Tobacco hawkmoth</name>
    <name type="synonym">Tobacco hornworm</name>
    <dbReference type="NCBI Taxonomy" id="7130"/>
    <lineage>
        <taxon>Eukaryota</taxon>
        <taxon>Metazoa</taxon>
        <taxon>Ecdysozoa</taxon>
        <taxon>Arthropoda</taxon>
        <taxon>Hexapoda</taxon>
        <taxon>Insecta</taxon>
        <taxon>Pterygota</taxon>
        <taxon>Neoptera</taxon>
        <taxon>Endopterygota</taxon>
        <taxon>Lepidoptera</taxon>
        <taxon>Glossata</taxon>
        <taxon>Ditrysia</taxon>
        <taxon>Bombycoidea</taxon>
        <taxon>Sphingidae</taxon>
        <taxon>Sphinginae</taxon>
        <taxon>Sphingini</taxon>
        <taxon>Manduca</taxon>
    </lineage>
</organism>
<keyword evidence="6 11" id="KW-0663">Pyridoxal phosphate</keyword>
<dbReference type="EMBL" id="JH668617">
    <property type="protein sequence ID" value="KAG6459320.1"/>
    <property type="molecule type" value="Genomic_DNA"/>
</dbReference>
<dbReference type="InterPro" id="IPR010977">
    <property type="entry name" value="Aromatic_deC"/>
</dbReference>
<dbReference type="InterPro" id="IPR002937">
    <property type="entry name" value="Amino_oxidase"/>
</dbReference>
<gene>
    <name evidence="13" type="ORF">O3G_MSEX011307</name>
</gene>
<evidence type="ECO:0000256" key="5">
    <source>
        <dbReference type="ARBA" id="ARBA00022793"/>
    </source>
</evidence>
<evidence type="ECO:0000256" key="1">
    <source>
        <dbReference type="ARBA" id="ARBA00001933"/>
    </source>
</evidence>
<dbReference type="GO" id="GO:0006584">
    <property type="term" value="P:catecholamine metabolic process"/>
    <property type="evidence" value="ECO:0007669"/>
    <property type="project" value="TreeGrafter"/>
</dbReference>
<evidence type="ECO:0000313" key="14">
    <source>
        <dbReference type="Proteomes" id="UP000791440"/>
    </source>
</evidence>
<accession>A0A922CTX8</accession>
<feature type="domain" description="Amine oxidase" evidence="12">
    <location>
        <begin position="394"/>
        <end position="840"/>
    </location>
</feature>
<proteinExistence type="inferred from homology"/>
<dbReference type="PANTHER" id="PTHR11999">
    <property type="entry name" value="GROUP II PYRIDOXAL-5-PHOSPHATE DECARBOXYLASE"/>
    <property type="match status" value="1"/>
</dbReference>
<comment type="cofactor">
    <cofactor evidence="1 11">
        <name>pyridoxal 5'-phosphate</name>
        <dbReference type="ChEBI" id="CHEBI:597326"/>
    </cofactor>
</comment>
<protein>
    <recommendedName>
        <fullName evidence="9">Aromatic-L-amino-acid decarboxylase</fullName>
        <ecNumber evidence="8">4.1.1.28</ecNumber>
    </recommendedName>
    <alternativeName>
        <fullName evidence="10">DOPA decarboxylase</fullName>
    </alternativeName>
</protein>
<evidence type="ECO:0000256" key="7">
    <source>
        <dbReference type="ARBA" id="ARBA00023239"/>
    </source>
</evidence>
<sequence length="852" mass="94750">MLDWLGQMLGLPDQFLARSGGEGGGVIQGTASEATFVALLGAKSRMMHRVKEQHPEWTETDILGKLVGYCNQQAHSSVERAGLLGGVKLRSLKPDSKRRLRGDTLREAIDEDIRNGLIPFYVVATLGTTSSCAFDALDEIGDVCNASDIWLHVDAAYAGSAFICPEYRHFMKGVEKADSFNFNPHKWMLVNFDCSAMWLKQPRWIVDAFNVDPLYLKHEQQGSAPDYRHWQIPLGRRFRSLKLWFVLRLYGVENLQKYIRKQIGFAHLFERLLTSDERFELFEEVTMGLVCFRLKGSNEINEELLRRINGRGKIHLVPSKVDDVYFLRLAICSRFTEESDMHVSWEEIKASADDVLKNFSSAVSAKGQEQCILDSCSISPNCQEPRVIIVGAGMAGLSAAHRLTQCGIKNFVVLEAKERPGGRIHSCWLGDAIIEMGAEWISGACLPNSVYTLASQDRLLQTPLPRLDASRGLFCTSEGRAVDLPVTITAYHTFRQIEQQAANLFRLGGERLHGTLLNFIGLRIQQELHNFPEDQRYDAARVMFGLTNILRNRCGDDLSLVSADQYGSYIELPGGSVRVPLGYVGVMAPLLRGLPDNCIRYSKPVNVVRWGPGQAGAGRVLVKSCDGEEMTADYVILTMSLGCLKCQADKLFAPPLPVCKLDAICNLGFGLSDKVFLEYAEPFWVCHEGSLKMAWSAEELQCRCDWTRGVCSVDEMPGSKHVLCAQISGQEAAVMESMAENDVAEGLTQLLRRFTGNPCLPYPQMMLRSRWASDPHFCGSYSYMSCCSTVSHQCELGTPVPGPCDPMPPILLFAGEATVPGYFATVHGARLSGIREAERIVLLTKKFEGPPR</sequence>
<keyword evidence="5" id="KW-0210">Decarboxylase</keyword>
<dbReference type="GO" id="GO:0042427">
    <property type="term" value="P:serotonin biosynthetic process"/>
    <property type="evidence" value="ECO:0007669"/>
    <property type="project" value="TreeGrafter"/>
</dbReference>
<reference evidence="13" key="1">
    <citation type="journal article" date="2016" name="Insect Biochem. Mol. Biol.">
        <title>Multifaceted biological insights from a draft genome sequence of the tobacco hornworm moth, Manduca sexta.</title>
        <authorList>
            <person name="Kanost M.R."/>
            <person name="Arrese E.L."/>
            <person name="Cao X."/>
            <person name="Chen Y.R."/>
            <person name="Chellapilla S."/>
            <person name="Goldsmith M.R."/>
            <person name="Grosse-Wilde E."/>
            <person name="Heckel D.G."/>
            <person name="Herndon N."/>
            <person name="Jiang H."/>
            <person name="Papanicolaou A."/>
            <person name="Qu J."/>
            <person name="Soulages J.L."/>
            <person name="Vogel H."/>
            <person name="Walters J."/>
            <person name="Waterhouse R.M."/>
            <person name="Ahn S.J."/>
            <person name="Almeida F.C."/>
            <person name="An C."/>
            <person name="Aqrawi P."/>
            <person name="Bretschneider A."/>
            <person name="Bryant W.B."/>
            <person name="Bucks S."/>
            <person name="Chao H."/>
            <person name="Chevignon G."/>
            <person name="Christen J.M."/>
            <person name="Clarke D.F."/>
            <person name="Dittmer N.T."/>
            <person name="Ferguson L.C.F."/>
            <person name="Garavelou S."/>
            <person name="Gordon K.H.J."/>
            <person name="Gunaratna R.T."/>
            <person name="Han Y."/>
            <person name="Hauser F."/>
            <person name="He Y."/>
            <person name="Heidel-Fischer H."/>
            <person name="Hirsh A."/>
            <person name="Hu Y."/>
            <person name="Jiang H."/>
            <person name="Kalra D."/>
            <person name="Klinner C."/>
            <person name="Konig C."/>
            <person name="Kovar C."/>
            <person name="Kroll A.R."/>
            <person name="Kuwar S.S."/>
            <person name="Lee S.L."/>
            <person name="Lehman R."/>
            <person name="Li K."/>
            <person name="Li Z."/>
            <person name="Liang H."/>
            <person name="Lovelace S."/>
            <person name="Lu Z."/>
            <person name="Mansfield J.H."/>
            <person name="McCulloch K.J."/>
            <person name="Mathew T."/>
            <person name="Morton B."/>
            <person name="Muzny D.M."/>
            <person name="Neunemann D."/>
            <person name="Ongeri F."/>
            <person name="Pauchet Y."/>
            <person name="Pu L.L."/>
            <person name="Pyrousis I."/>
            <person name="Rao X.J."/>
            <person name="Redding A."/>
            <person name="Roesel C."/>
            <person name="Sanchez-Gracia A."/>
            <person name="Schaack S."/>
            <person name="Shukla A."/>
            <person name="Tetreau G."/>
            <person name="Wang Y."/>
            <person name="Xiong G.H."/>
            <person name="Traut W."/>
            <person name="Walsh T.K."/>
            <person name="Worley K.C."/>
            <person name="Wu D."/>
            <person name="Wu W."/>
            <person name="Wu Y.Q."/>
            <person name="Zhang X."/>
            <person name="Zou Z."/>
            <person name="Zucker H."/>
            <person name="Briscoe A.D."/>
            <person name="Burmester T."/>
            <person name="Clem R.J."/>
            <person name="Feyereisen R."/>
            <person name="Grimmelikhuijzen C.J.P."/>
            <person name="Hamodrakas S.J."/>
            <person name="Hansson B.S."/>
            <person name="Huguet E."/>
            <person name="Jermiin L.S."/>
            <person name="Lan Q."/>
            <person name="Lehman H.K."/>
            <person name="Lorenzen M."/>
            <person name="Merzendorfer H."/>
            <person name="Michalopoulos I."/>
            <person name="Morton D.B."/>
            <person name="Muthukrishnan S."/>
            <person name="Oakeshott J.G."/>
            <person name="Palmer W."/>
            <person name="Park Y."/>
            <person name="Passarelli A.L."/>
            <person name="Rozas J."/>
            <person name="Schwartz L.M."/>
            <person name="Smith W."/>
            <person name="Southgate A."/>
            <person name="Vilcinskas A."/>
            <person name="Vogt R."/>
            <person name="Wang P."/>
            <person name="Werren J."/>
            <person name="Yu X.Q."/>
            <person name="Zhou J.J."/>
            <person name="Brown S.J."/>
            <person name="Scherer S.E."/>
            <person name="Richards S."/>
            <person name="Blissard G.W."/>
        </authorList>
    </citation>
    <scope>NUCLEOTIDE SEQUENCE</scope>
</reference>
<dbReference type="Proteomes" id="UP000791440">
    <property type="component" value="Unassembled WGS sequence"/>
</dbReference>
<dbReference type="GO" id="GO:0016491">
    <property type="term" value="F:oxidoreductase activity"/>
    <property type="evidence" value="ECO:0007669"/>
    <property type="project" value="InterPro"/>
</dbReference>
<dbReference type="EC" id="4.1.1.28" evidence="8"/>
<dbReference type="GO" id="GO:0030170">
    <property type="term" value="F:pyridoxal phosphate binding"/>
    <property type="evidence" value="ECO:0007669"/>
    <property type="project" value="InterPro"/>
</dbReference>
<dbReference type="InterPro" id="IPR002129">
    <property type="entry name" value="PyrdxlP-dep_de-COase"/>
</dbReference>
<comment type="subunit">
    <text evidence="3">Homodimer.</text>
</comment>
<evidence type="ECO:0000313" key="13">
    <source>
        <dbReference type="EMBL" id="KAG6459320.1"/>
    </source>
</evidence>
<dbReference type="InterPro" id="IPR021115">
    <property type="entry name" value="Pyridoxal-P_BS"/>
</dbReference>
<dbReference type="GO" id="GO:0019752">
    <property type="term" value="P:carboxylic acid metabolic process"/>
    <property type="evidence" value="ECO:0007669"/>
    <property type="project" value="InterPro"/>
</dbReference>
<dbReference type="AlphaFoldDB" id="A0A922CTX8"/>
<keyword evidence="4" id="KW-0127">Catecholamine biosynthesis</keyword>
<dbReference type="GO" id="GO:0004058">
    <property type="term" value="F:aromatic-L-amino-acid decarboxylase activity"/>
    <property type="evidence" value="ECO:0007669"/>
    <property type="project" value="TreeGrafter"/>
</dbReference>
<name>A0A922CTX8_MANSE</name>